<gene>
    <name evidence="7" type="ORF">UFOPK3423_00623</name>
</gene>
<protein>
    <submittedName>
        <fullName evidence="7">Unannotated protein</fullName>
    </submittedName>
</protein>
<sequence length="351" mass="37325">MRTLVISDLHLGSVLGRDVLRRPEALDALAQTAASADRLVLLGDTIELLEGRPAQAAQIAAPILRHLAAALPAGAPVIVVPGNHDHDLIRPWLRRRLESGARLQPATRVPLSASPLLGELAGWLRAEGPRPVEVRYPGVWLGDRLWATHGHHLDRLLGAAIRGRLRPEDGVARARVEDFERAPGADAGGVRDVLASVLPDAVGDGLSEALGTARRTLLQGLPALAGIPGMREAASVAALLMEQGIHRRAAIPAMAQVARRLRVPADTVIFGHIHRRGPLAGDPGELWHPDPSGPVLMNSGSWVYDSILVGPDRGQDRGYRPGGAILIGEDGIPACLDLLAKIPDDVLRGRI</sequence>
<evidence type="ECO:0000256" key="5">
    <source>
        <dbReference type="ARBA" id="ARBA00023211"/>
    </source>
</evidence>
<evidence type="ECO:0000256" key="4">
    <source>
        <dbReference type="ARBA" id="ARBA00023136"/>
    </source>
</evidence>
<evidence type="ECO:0000256" key="1">
    <source>
        <dbReference type="ARBA" id="ARBA00022475"/>
    </source>
</evidence>
<dbReference type="GO" id="GO:0016020">
    <property type="term" value="C:membrane"/>
    <property type="evidence" value="ECO:0007669"/>
    <property type="project" value="GOC"/>
</dbReference>
<dbReference type="InterPro" id="IPR029052">
    <property type="entry name" value="Metallo-depent_PP-like"/>
</dbReference>
<evidence type="ECO:0000256" key="2">
    <source>
        <dbReference type="ARBA" id="ARBA00022519"/>
    </source>
</evidence>
<keyword evidence="3" id="KW-0479">Metal-binding</keyword>
<dbReference type="PANTHER" id="PTHR34990">
    <property type="entry name" value="UDP-2,3-DIACYLGLUCOSAMINE HYDROLASE-RELATED"/>
    <property type="match status" value="1"/>
</dbReference>
<dbReference type="SUPFAM" id="SSF56300">
    <property type="entry name" value="Metallo-dependent phosphatases"/>
    <property type="match status" value="1"/>
</dbReference>
<keyword evidence="5" id="KW-0464">Manganese</keyword>
<dbReference type="GO" id="GO:0046872">
    <property type="term" value="F:metal ion binding"/>
    <property type="evidence" value="ECO:0007669"/>
    <property type="project" value="UniProtKB-KW"/>
</dbReference>
<dbReference type="GO" id="GO:0009245">
    <property type="term" value="P:lipid A biosynthetic process"/>
    <property type="evidence" value="ECO:0007669"/>
    <property type="project" value="TreeGrafter"/>
</dbReference>
<evidence type="ECO:0000256" key="3">
    <source>
        <dbReference type="ARBA" id="ARBA00022723"/>
    </source>
</evidence>
<accession>A0A6J7DDM4</accession>
<dbReference type="Pfam" id="PF00149">
    <property type="entry name" value="Metallophos"/>
    <property type="match status" value="1"/>
</dbReference>
<evidence type="ECO:0000313" key="7">
    <source>
        <dbReference type="EMBL" id="CAB4868757.1"/>
    </source>
</evidence>
<dbReference type="InterPro" id="IPR043461">
    <property type="entry name" value="LpxH-like"/>
</dbReference>
<keyword evidence="2" id="KW-0997">Cell inner membrane</keyword>
<name>A0A6J7DDM4_9ZZZZ</name>
<proteinExistence type="predicted"/>
<evidence type="ECO:0000259" key="6">
    <source>
        <dbReference type="Pfam" id="PF00149"/>
    </source>
</evidence>
<reference evidence="7" key="1">
    <citation type="submission" date="2020-05" db="EMBL/GenBank/DDBJ databases">
        <authorList>
            <person name="Chiriac C."/>
            <person name="Salcher M."/>
            <person name="Ghai R."/>
            <person name="Kavagutti S V."/>
        </authorList>
    </citation>
    <scope>NUCLEOTIDE SEQUENCE</scope>
</reference>
<dbReference type="Gene3D" id="3.60.21.10">
    <property type="match status" value="1"/>
</dbReference>
<dbReference type="EMBL" id="CAFBLQ010000050">
    <property type="protein sequence ID" value="CAB4868757.1"/>
    <property type="molecule type" value="Genomic_DNA"/>
</dbReference>
<dbReference type="AlphaFoldDB" id="A0A6J7DDM4"/>
<dbReference type="InterPro" id="IPR004843">
    <property type="entry name" value="Calcineurin-like_PHP"/>
</dbReference>
<keyword evidence="4" id="KW-0472">Membrane</keyword>
<dbReference type="GO" id="GO:0008758">
    <property type="term" value="F:UDP-2,3-diacylglucosamine hydrolase activity"/>
    <property type="evidence" value="ECO:0007669"/>
    <property type="project" value="TreeGrafter"/>
</dbReference>
<keyword evidence="1" id="KW-1003">Cell membrane</keyword>
<organism evidence="7">
    <name type="scientific">freshwater metagenome</name>
    <dbReference type="NCBI Taxonomy" id="449393"/>
    <lineage>
        <taxon>unclassified sequences</taxon>
        <taxon>metagenomes</taxon>
        <taxon>ecological metagenomes</taxon>
    </lineage>
</organism>
<feature type="domain" description="Calcineurin-like phosphoesterase" evidence="6">
    <location>
        <begin position="1"/>
        <end position="103"/>
    </location>
</feature>